<evidence type="ECO:0000256" key="9">
    <source>
        <dbReference type="PIRNR" id="PIRNR013286"/>
    </source>
</evidence>
<evidence type="ECO:0000256" key="7">
    <source>
        <dbReference type="ARBA" id="ARBA00023242"/>
    </source>
</evidence>
<gene>
    <name evidence="11" type="ORF">EPUL_002175</name>
</gene>
<protein>
    <recommendedName>
        <fullName evidence="3 9">Mediator of RNA polymerase II transcription subunit 6</fullName>
    </recommendedName>
    <alternativeName>
        <fullName evidence="8 9">Mediator complex subunit 6</fullName>
    </alternativeName>
</protein>
<feature type="region of interest" description="Disordered" evidence="10">
    <location>
        <begin position="255"/>
        <end position="326"/>
    </location>
</feature>
<evidence type="ECO:0000256" key="5">
    <source>
        <dbReference type="ARBA" id="ARBA00023159"/>
    </source>
</evidence>
<keyword evidence="5 9" id="KW-0010">Activator</keyword>
<dbReference type="InterPro" id="IPR038566">
    <property type="entry name" value="Mediator_Med6_sf"/>
</dbReference>
<dbReference type="Pfam" id="PF04934">
    <property type="entry name" value="Med6"/>
    <property type="match status" value="1"/>
</dbReference>
<dbReference type="Proteomes" id="UP000237438">
    <property type="component" value="Unassembled WGS sequence"/>
</dbReference>
<reference evidence="11 12" key="1">
    <citation type="submission" date="2017-10" db="EMBL/GenBank/DDBJ databases">
        <title>Development of genomic resources for the powdery mildew, Erysiphe pulchra.</title>
        <authorList>
            <person name="Wadl P.A."/>
            <person name="Mack B.M."/>
            <person name="Moore G."/>
            <person name="Beltz S.B."/>
        </authorList>
    </citation>
    <scope>NUCLEOTIDE SEQUENCE [LARGE SCALE GENOMIC DNA]</scope>
    <source>
        <strain evidence="11">Cflorida</strain>
    </source>
</reference>
<evidence type="ECO:0000256" key="1">
    <source>
        <dbReference type="ARBA" id="ARBA00004123"/>
    </source>
</evidence>
<evidence type="ECO:0000256" key="4">
    <source>
        <dbReference type="ARBA" id="ARBA00023015"/>
    </source>
</evidence>
<feature type="compositionally biased region" description="Polar residues" evidence="10">
    <location>
        <begin position="271"/>
        <end position="284"/>
    </location>
</feature>
<dbReference type="GO" id="GO:0006357">
    <property type="term" value="P:regulation of transcription by RNA polymerase II"/>
    <property type="evidence" value="ECO:0007669"/>
    <property type="project" value="InterPro"/>
</dbReference>
<dbReference type="InterPro" id="IPR007018">
    <property type="entry name" value="Mediator_Med6"/>
</dbReference>
<comment type="subunit">
    <text evidence="9">Component of the Mediator complex.</text>
</comment>
<comment type="similarity">
    <text evidence="2 9">Belongs to the Mediator complex subunit 6 family.</text>
</comment>
<keyword evidence="6 9" id="KW-0804">Transcription</keyword>
<accession>A0A2S4PVI7</accession>
<keyword evidence="7 9" id="KW-0539">Nucleus</keyword>
<comment type="function">
    <text evidence="9">Component of the Mediator complex, a coactivator involved in the regulated transcription of nearly all RNA polymerase II-dependent genes. Mediator functions as a bridge to convey information from gene-specific regulatory proteins to the basal RNA polymerase II transcription machinery.</text>
</comment>
<dbReference type="PIRSF" id="PIRSF013286">
    <property type="entry name" value="MED6_fungi"/>
    <property type="match status" value="1"/>
</dbReference>
<dbReference type="Gene3D" id="3.10.450.580">
    <property type="entry name" value="Mediator complex, subunit Med6"/>
    <property type="match status" value="1"/>
</dbReference>
<dbReference type="EMBL" id="PEDP01000423">
    <property type="protein sequence ID" value="POS86048.1"/>
    <property type="molecule type" value="Genomic_DNA"/>
</dbReference>
<dbReference type="STRING" id="225359.A0A2S4PVI7"/>
<organism evidence="11 12">
    <name type="scientific">Erysiphe pulchra</name>
    <dbReference type="NCBI Taxonomy" id="225359"/>
    <lineage>
        <taxon>Eukaryota</taxon>
        <taxon>Fungi</taxon>
        <taxon>Dikarya</taxon>
        <taxon>Ascomycota</taxon>
        <taxon>Pezizomycotina</taxon>
        <taxon>Leotiomycetes</taxon>
        <taxon>Erysiphales</taxon>
        <taxon>Erysiphaceae</taxon>
        <taxon>Erysiphe</taxon>
    </lineage>
</organism>
<dbReference type="InterPro" id="IPR016612">
    <property type="entry name" value="Mediator_Med6_fun"/>
</dbReference>
<dbReference type="OrthoDB" id="344220at2759"/>
<evidence type="ECO:0000256" key="3">
    <source>
        <dbReference type="ARBA" id="ARBA00020634"/>
    </source>
</evidence>
<comment type="subcellular location">
    <subcellularLocation>
        <location evidence="1 9">Nucleus</location>
    </subcellularLocation>
</comment>
<dbReference type="GO" id="GO:0003712">
    <property type="term" value="F:transcription coregulator activity"/>
    <property type="evidence" value="ECO:0007669"/>
    <property type="project" value="InterPro"/>
</dbReference>
<feature type="compositionally biased region" description="Basic and acidic residues" evidence="10">
    <location>
        <begin position="287"/>
        <end position="304"/>
    </location>
</feature>
<dbReference type="AlphaFoldDB" id="A0A2S4PVI7"/>
<name>A0A2S4PVI7_9PEZI</name>
<evidence type="ECO:0000256" key="8">
    <source>
        <dbReference type="ARBA" id="ARBA00031259"/>
    </source>
</evidence>
<dbReference type="GO" id="GO:0016592">
    <property type="term" value="C:mediator complex"/>
    <property type="evidence" value="ECO:0007669"/>
    <property type="project" value="InterPro"/>
</dbReference>
<evidence type="ECO:0000256" key="6">
    <source>
        <dbReference type="ARBA" id="ARBA00023163"/>
    </source>
</evidence>
<keyword evidence="4 9" id="KW-0805">Transcription regulation</keyword>
<sequence length="326" mass="36200">MTTKEPPLDEIQWRSPQTALEMQGIHSNSVLFYFAQSPFFDRTSNNAVLFSQAMFNPNMMHLIQTREAFEGRLKTMAGLEFIVAQEPAEMAPGTGTGVWVIRKQTRRIKQVGESEISIHSSYFVVGENIYMAPSVADVIASRTLSVISSLNNFFSLASSLQNFSPALGHTYLLPALNSSVSTTQSGLPHVGKEDIPLSDVPETKITKTQKTTHNSQNETDTILATRLFEESINIYLRYGDEFMDENPVTGEPGAFHLSSTGRKEKEKQLIPPTTNKGPLQQMRSTHLKTDAAPESKERKIDKASRTLGGKIKRKRNKPTVAIANPT</sequence>
<proteinExistence type="inferred from homology"/>
<dbReference type="PANTHER" id="PTHR13104">
    <property type="entry name" value="MED-6-RELATED"/>
    <property type="match status" value="1"/>
</dbReference>
<evidence type="ECO:0000313" key="11">
    <source>
        <dbReference type="EMBL" id="POS86048.1"/>
    </source>
</evidence>
<keyword evidence="12" id="KW-1185">Reference proteome</keyword>
<evidence type="ECO:0000256" key="2">
    <source>
        <dbReference type="ARBA" id="ARBA00007526"/>
    </source>
</evidence>
<evidence type="ECO:0000256" key="10">
    <source>
        <dbReference type="SAM" id="MobiDB-lite"/>
    </source>
</evidence>
<comment type="caution">
    <text evidence="11">The sequence shown here is derived from an EMBL/GenBank/DDBJ whole genome shotgun (WGS) entry which is preliminary data.</text>
</comment>
<evidence type="ECO:0000313" key="12">
    <source>
        <dbReference type="Proteomes" id="UP000237438"/>
    </source>
</evidence>